<dbReference type="InterPro" id="IPR018392">
    <property type="entry name" value="LysM"/>
</dbReference>
<dbReference type="Pfam" id="PF01476">
    <property type="entry name" value="LysM"/>
    <property type="match status" value="1"/>
</dbReference>
<dbReference type="GeneID" id="92040261"/>
<name>A0ABR1WXN3_9PEZI</name>
<feature type="compositionally biased region" description="Low complexity" evidence="1">
    <location>
        <begin position="56"/>
        <end position="73"/>
    </location>
</feature>
<gene>
    <name evidence="4" type="ORF">PG997_002886</name>
</gene>
<evidence type="ECO:0000256" key="2">
    <source>
        <dbReference type="SAM" id="Phobius"/>
    </source>
</evidence>
<comment type="caution">
    <text evidence="4">The sequence shown here is derived from an EMBL/GenBank/DDBJ whole genome shotgun (WGS) entry which is preliminary data.</text>
</comment>
<keyword evidence="2" id="KW-1133">Transmembrane helix</keyword>
<evidence type="ECO:0000313" key="4">
    <source>
        <dbReference type="EMBL" id="KAK8087925.1"/>
    </source>
</evidence>
<keyword evidence="2" id="KW-0812">Transmembrane</keyword>
<protein>
    <recommendedName>
        <fullName evidence="3">LysM domain-containing protein</fullName>
    </recommendedName>
</protein>
<dbReference type="Gene3D" id="3.10.350.10">
    <property type="entry name" value="LysM domain"/>
    <property type="match status" value="1"/>
</dbReference>
<evidence type="ECO:0000313" key="5">
    <source>
        <dbReference type="Proteomes" id="UP001433268"/>
    </source>
</evidence>
<proteinExistence type="predicted"/>
<accession>A0ABR1WXN3</accession>
<feature type="domain" description="LysM" evidence="3">
    <location>
        <begin position="123"/>
        <end position="167"/>
    </location>
</feature>
<evidence type="ECO:0000256" key="1">
    <source>
        <dbReference type="SAM" id="MobiDB-lite"/>
    </source>
</evidence>
<dbReference type="Proteomes" id="UP001433268">
    <property type="component" value="Unassembled WGS sequence"/>
</dbReference>
<organism evidence="4 5">
    <name type="scientific">Apiospora hydei</name>
    <dbReference type="NCBI Taxonomy" id="1337664"/>
    <lineage>
        <taxon>Eukaryota</taxon>
        <taxon>Fungi</taxon>
        <taxon>Dikarya</taxon>
        <taxon>Ascomycota</taxon>
        <taxon>Pezizomycotina</taxon>
        <taxon>Sordariomycetes</taxon>
        <taxon>Xylariomycetidae</taxon>
        <taxon>Amphisphaeriales</taxon>
        <taxon>Apiosporaceae</taxon>
        <taxon>Apiospora</taxon>
    </lineage>
</organism>
<keyword evidence="2" id="KW-0472">Membrane</keyword>
<feature type="transmembrane region" description="Helical" evidence="2">
    <location>
        <begin position="110"/>
        <end position="130"/>
    </location>
</feature>
<dbReference type="CDD" id="cd00118">
    <property type="entry name" value="LysM"/>
    <property type="match status" value="1"/>
</dbReference>
<dbReference type="InterPro" id="IPR036779">
    <property type="entry name" value="LysM_dom_sf"/>
</dbReference>
<dbReference type="PROSITE" id="PS51782">
    <property type="entry name" value="LYSM"/>
    <property type="match status" value="1"/>
</dbReference>
<reference evidence="4 5" key="1">
    <citation type="submission" date="2023-01" db="EMBL/GenBank/DDBJ databases">
        <title>Analysis of 21 Apiospora genomes using comparative genomics revels a genus with tremendous synthesis potential of carbohydrate active enzymes and secondary metabolites.</title>
        <authorList>
            <person name="Sorensen T."/>
        </authorList>
    </citation>
    <scope>NUCLEOTIDE SEQUENCE [LARGE SCALE GENOMIC DNA]</scope>
    <source>
        <strain evidence="4 5">CBS 114990</strain>
    </source>
</reference>
<dbReference type="RefSeq" id="XP_066670819.1">
    <property type="nucleotide sequence ID" value="XM_066807201.1"/>
</dbReference>
<evidence type="ECO:0000259" key="3">
    <source>
        <dbReference type="PROSITE" id="PS51782"/>
    </source>
</evidence>
<keyword evidence="5" id="KW-1185">Reference proteome</keyword>
<dbReference type="SMART" id="SM00257">
    <property type="entry name" value="LysM"/>
    <property type="match status" value="1"/>
</dbReference>
<dbReference type="EMBL" id="JAQQWN010000004">
    <property type="protein sequence ID" value="KAK8087925.1"/>
    <property type="molecule type" value="Genomic_DNA"/>
</dbReference>
<sequence length="232" mass="25521">MGRWSQYDTDEERLPEGMVRIGYDADDQTYTFRDTSDGSIWESAPGSQYGRLTRISGPSSSSSPSTSRPNESYSDGDAPPPPYAYDEHAEPDDSWSGNQKVSWRADMMPLLNFFTIIGLFLLGVFCVKQGDTCWAIANRRALEVDDILRENKDLDCDNLEIGDLIYQLSTQGITPSDNQTAYRDLICVGASCDGNGGRGGESTLDNCVKFGVHALPAPGRNVNYCKAAPFED</sequence>
<dbReference type="SUPFAM" id="SSF54106">
    <property type="entry name" value="LysM domain"/>
    <property type="match status" value="1"/>
</dbReference>
<feature type="region of interest" description="Disordered" evidence="1">
    <location>
        <begin position="1"/>
        <end position="98"/>
    </location>
</feature>